<sequence>MRETEVTLTPRLAVKDHVIIEGFTVPYVFQRVWLTRLGTMTSVNSPACLAARNQFYRNLSPSTQVKSVHSHSGCLKKQRQVTVWVTTSTHQGLPRMMARGWWISVVLGNPYQTTKCLSPPGRVVK</sequence>
<dbReference type="EMBL" id="JAERUA010000012">
    <property type="protein sequence ID" value="KAI1892835.1"/>
    <property type="molecule type" value="Genomic_DNA"/>
</dbReference>
<name>A0A8T3DEA3_9TELE</name>
<dbReference type="AlphaFoldDB" id="A0A8T3DEA3"/>
<keyword evidence="2" id="KW-1185">Reference proteome</keyword>
<protein>
    <submittedName>
        <fullName evidence="1">Uncharacterized protein</fullName>
    </submittedName>
</protein>
<gene>
    <name evidence="1" type="ORF">AGOR_G00137620</name>
</gene>
<comment type="caution">
    <text evidence="1">The sequence shown here is derived from an EMBL/GenBank/DDBJ whole genome shotgun (WGS) entry which is preliminary data.</text>
</comment>
<organism evidence="1 2">
    <name type="scientific">Albula goreensis</name>
    <dbReference type="NCBI Taxonomy" id="1534307"/>
    <lineage>
        <taxon>Eukaryota</taxon>
        <taxon>Metazoa</taxon>
        <taxon>Chordata</taxon>
        <taxon>Craniata</taxon>
        <taxon>Vertebrata</taxon>
        <taxon>Euteleostomi</taxon>
        <taxon>Actinopterygii</taxon>
        <taxon>Neopterygii</taxon>
        <taxon>Teleostei</taxon>
        <taxon>Albuliformes</taxon>
        <taxon>Albulidae</taxon>
        <taxon>Albula</taxon>
    </lineage>
</organism>
<proteinExistence type="predicted"/>
<accession>A0A8T3DEA3</accession>
<reference evidence="1" key="1">
    <citation type="submission" date="2021-01" db="EMBL/GenBank/DDBJ databases">
        <authorList>
            <person name="Zahm M."/>
            <person name="Roques C."/>
            <person name="Cabau C."/>
            <person name="Klopp C."/>
            <person name="Donnadieu C."/>
            <person name="Jouanno E."/>
            <person name="Lampietro C."/>
            <person name="Louis A."/>
            <person name="Herpin A."/>
            <person name="Echchiki A."/>
            <person name="Berthelot C."/>
            <person name="Parey E."/>
            <person name="Roest-Crollius H."/>
            <person name="Braasch I."/>
            <person name="Postlethwait J."/>
            <person name="Bobe J."/>
            <person name="Montfort J."/>
            <person name="Bouchez O."/>
            <person name="Begum T."/>
            <person name="Mejri S."/>
            <person name="Adams A."/>
            <person name="Chen W.-J."/>
            <person name="Guiguen Y."/>
        </authorList>
    </citation>
    <scope>NUCLEOTIDE SEQUENCE</scope>
    <source>
        <tissue evidence="1">Blood</tissue>
    </source>
</reference>
<dbReference type="Proteomes" id="UP000829720">
    <property type="component" value="Unassembled WGS sequence"/>
</dbReference>
<dbReference type="OrthoDB" id="8854917at2759"/>
<evidence type="ECO:0000313" key="2">
    <source>
        <dbReference type="Proteomes" id="UP000829720"/>
    </source>
</evidence>
<evidence type="ECO:0000313" key="1">
    <source>
        <dbReference type="EMBL" id="KAI1892835.1"/>
    </source>
</evidence>